<dbReference type="InterPro" id="IPR051147">
    <property type="entry name" value="CFAP_domain-containing"/>
</dbReference>
<dbReference type="EMBL" id="UZAI01017115">
    <property type="protein sequence ID" value="VDP20652.1"/>
    <property type="molecule type" value="Genomic_DNA"/>
</dbReference>
<feature type="non-terminal residue" evidence="2">
    <location>
        <position position="1"/>
    </location>
</feature>
<protein>
    <submittedName>
        <fullName evidence="2">Uncharacterized protein</fullName>
    </submittedName>
</protein>
<evidence type="ECO:0000256" key="1">
    <source>
        <dbReference type="SAM" id="MobiDB-lite"/>
    </source>
</evidence>
<dbReference type="PANTHER" id="PTHR21683:SF7">
    <property type="entry name" value="COILED-COIL DOMAIN-CONTAINING PROTEIN 38"/>
    <property type="match status" value="1"/>
</dbReference>
<dbReference type="STRING" id="48269.A0A183MJV1"/>
<sequence>DFLFAGYNSEQQKLVLNDLHEIITEVYRDTIRKSDTPLSSIQMLYEIEVKLTDLLEILQTLPEDEVNEVKQAKEIEHRQQIKEDKKNQQRLYQEERIQKALERAKAAPKKQTGRRLMTRSQPPVIHKSDDGKLDAKAKEMKELAFLFE</sequence>
<dbReference type="GO" id="GO:0005813">
    <property type="term" value="C:centrosome"/>
    <property type="evidence" value="ECO:0007669"/>
    <property type="project" value="TreeGrafter"/>
</dbReference>
<gene>
    <name evidence="2" type="ORF">SMRZ_LOCUS16326</name>
</gene>
<name>A0A183MJV1_9TREM</name>
<dbReference type="Proteomes" id="UP000277204">
    <property type="component" value="Unassembled WGS sequence"/>
</dbReference>
<evidence type="ECO:0000313" key="3">
    <source>
        <dbReference type="Proteomes" id="UP000277204"/>
    </source>
</evidence>
<dbReference type="AlphaFoldDB" id="A0A183MJV1"/>
<accession>A0A183MJV1</accession>
<feature type="region of interest" description="Disordered" evidence="1">
    <location>
        <begin position="103"/>
        <end position="133"/>
    </location>
</feature>
<keyword evidence="3" id="KW-1185">Reference proteome</keyword>
<organism evidence="2 3">
    <name type="scientific">Schistosoma margrebowiei</name>
    <dbReference type="NCBI Taxonomy" id="48269"/>
    <lineage>
        <taxon>Eukaryota</taxon>
        <taxon>Metazoa</taxon>
        <taxon>Spiralia</taxon>
        <taxon>Lophotrochozoa</taxon>
        <taxon>Platyhelminthes</taxon>
        <taxon>Trematoda</taxon>
        <taxon>Digenea</taxon>
        <taxon>Strigeidida</taxon>
        <taxon>Schistosomatoidea</taxon>
        <taxon>Schistosomatidae</taxon>
        <taxon>Schistosoma</taxon>
    </lineage>
</organism>
<dbReference type="PANTHER" id="PTHR21683">
    <property type="entry name" value="COILED-COIL DOMAIN-CONTAINING PROTEIN 42 LIKE-2-LIKE-RELATED"/>
    <property type="match status" value="1"/>
</dbReference>
<feature type="compositionally biased region" description="Basic residues" evidence="1">
    <location>
        <begin position="106"/>
        <end position="117"/>
    </location>
</feature>
<reference evidence="2 3" key="1">
    <citation type="submission" date="2018-11" db="EMBL/GenBank/DDBJ databases">
        <authorList>
            <consortium name="Pathogen Informatics"/>
        </authorList>
    </citation>
    <scope>NUCLEOTIDE SEQUENCE [LARGE SCALE GENOMIC DNA]</scope>
    <source>
        <strain evidence="2 3">Zambia</strain>
    </source>
</reference>
<proteinExistence type="predicted"/>
<evidence type="ECO:0000313" key="2">
    <source>
        <dbReference type="EMBL" id="VDP20652.1"/>
    </source>
</evidence>